<dbReference type="Proteomes" id="UP001066276">
    <property type="component" value="Chromosome 2_2"/>
</dbReference>
<evidence type="ECO:0000313" key="2">
    <source>
        <dbReference type="Proteomes" id="UP001066276"/>
    </source>
</evidence>
<evidence type="ECO:0000313" key="1">
    <source>
        <dbReference type="EMBL" id="KAJ1192065.1"/>
    </source>
</evidence>
<sequence length="190" mass="21223">MPNGKHSGKNSRQLLFSEAIAQPKTMVALAAPTCSLASPSDPCTVEATDSILQEITAVGRHLETMDLKISDLSVASTFIWADSESLIWITASRLWRTKLRRYRTGMVSQNIKKAPTSRLFSKTLYLNSLAWISPHHWSSKEDTGFDQCIKWTLDNLAPLLHAFCTTIRLVSLSPWPDNEVLIPLRVTRSG</sequence>
<reference evidence="1" key="1">
    <citation type="journal article" date="2022" name="bioRxiv">
        <title>Sequencing and chromosome-scale assembly of the giantPleurodeles waltlgenome.</title>
        <authorList>
            <person name="Brown T."/>
            <person name="Elewa A."/>
            <person name="Iarovenko S."/>
            <person name="Subramanian E."/>
            <person name="Araus A.J."/>
            <person name="Petzold A."/>
            <person name="Susuki M."/>
            <person name="Suzuki K.-i.T."/>
            <person name="Hayashi T."/>
            <person name="Toyoda A."/>
            <person name="Oliveira C."/>
            <person name="Osipova E."/>
            <person name="Leigh N.D."/>
            <person name="Simon A."/>
            <person name="Yun M.H."/>
        </authorList>
    </citation>
    <scope>NUCLEOTIDE SEQUENCE</scope>
    <source>
        <strain evidence="1">20211129_DDA</strain>
        <tissue evidence="1">Liver</tissue>
    </source>
</reference>
<dbReference type="EMBL" id="JANPWB010000004">
    <property type="protein sequence ID" value="KAJ1192065.1"/>
    <property type="molecule type" value="Genomic_DNA"/>
</dbReference>
<accession>A0AAV7USK8</accession>
<gene>
    <name evidence="1" type="ORF">NDU88_001377</name>
</gene>
<protein>
    <submittedName>
        <fullName evidence="1">Uncharacterized protein</fullName>
    </submittedName>
</protein>
<proteinExistence type="predicted"/>
<name>A0AAV7USK8_PLEWA</name>
<dbReference type="AlphaFoldDB" id="A0AAV7USK8"/>
<organism evidence="1 2">
    <name type="scientific">Pleurodeles waltl</name>
    <name type="common">Iberian ribbed newt</name>
    <dbReference type="NCBI Taxonomy" id="8319"/>
    <lineage>
        <taxon>Eukaryota</taxon>
        <taxon>Metazoa</taxon>
        <taxon>Chordata</taxon>
        <taxon>Craniata</taxon>
        <taxon>Vertebrata</taxon>
        <taxon>Euteleostomi</taxon>
        <taxon>Amphibia</taxon>
        <taxon>Batrachia</taxon>
        <taxon>Caudata</taxon>
        <taxon>Salamandroidea</taxon>
        <taxon>Salamandridae</taxon>
        <taxon>Pleurodelinae</taxon>
        <taxon>Pleurodeles</taxon>
    </lineage>
</organism>
<comment type="caution">
    <text evidence="1">The sequence shown here is derived from an EMBL/GenBank/DDBJ whole genome shotgun (WGS) entry which is preliminary data.</text>
</comment>
<keyword evidence="2" id="KW-1185">Reference proteome</keyword>